<accession>A0A0C9WWF7</accession>
<evidence type="ECO:0000256" key="2">
    <source>
        <dbReference type="ARBA" id="ARBA00022737"/>
    </source>
</evidence>
<dbReference type="GO" id="GO:0008270">
    <property type="term" value="F:zinc ion binding"/>
    <property type="evidence" value="ECO:0007669"/>
    <property type="project" value="UniProtKB-KW"/>
</dbReference>
<evidence type="ECO:0000259" key="8">
    <source>
        <dbReference type="PROSITE" id="PS50865"/>
    </source>
</evidence>
<dbReference type="HOGENOM" id="CLU_053726_0_0_1"/>
<dbReference type="PROSITE" id="PS01360">
    <property type="entry name" value="ZF_MYND_1"/>
    <property type="match status" value="1"/>
</dbReference>
<evidence type="ECO:0000256" key="6">
    <source>
        <dbReference type="PROSITE-ProRule" id="PRU00023"/>
    </source>
</evidence>
<dbReference type="InterPro" id="IPR002893">
    <property type="entry name" value="Znf_MYND"/>
</dbReference>
<evidence type="ECO:0000256" key="7">
    <source>
        <dbReference type="PROSITE-ProRule" id="PRU00134"/>
    </source>
</evidence>
<dbReference type="Proteomes" id="UP000054477">
    <property type="component" value="Unassembled WGS sequence"/>
</dbReference>
<keyword evidence="1" id="KW-0479">Metal-binding</keyword>
<keyword evidence="4" id="KW-0862">Zinc</keyword>
<evidence type="ECO:0000256" key="3">
    <source>
        <dbReference type="ARBA" id="ARBA00022771"/>
    </source>
</evidence>
<dbReference type="Gene3D" id="6.10.140.2220">
    <property type="match status" value="1"/>
</dbReference>
<dbReference type="SUPFAM" id="SSF48403">
    <property type="entry name" value="Ankyrin repeat"/>
    <property type="match status" value="1"/>
</dbReference>
<proteinExistence type="predicted"/>
<feature type="repeat" description="ANK" evidence="6">
    <location>
        <begin position="147"/>
        <end position="183"/>
    </location>
</feature>
<dbReference type="Gene3D" id="1.25.40.20">
    <property type="entry name" value="Ankyrin repeat-containing domain"/>
    <property type="match status" value="1"/>
</dbReference>
<dbReference type="OrthoDB" id="194358at2759"/>
<dbReference type="PANTHER" id="PTHR24126">
    <property type="entry name" value="ANKYRIN REPEAT, PH AND SEC7 DOMAIN CONTAINING PROTEIN SECG-RELATED"/>
    <property type="match status" value="1"/>
</dbReference>
<keyword evidence="5 6" id="KW-0040">ANK repeat</keyword>
<keyword evidence="10" id="KW-1185">Reference proteome</keyword>
<dbReference type="SMART" id="SM00248">
    <property type="entry name" value="ANK"/>
    <property type="match status" value="4"/>
</dbReference>
<dbReference type="PROSITE" id="PS50088">
    <property type="entry name" value="ANK_REPEAT"/>
    <property type="match status" value="2"/>
</dbReference>
<dbReference type="STRING" id="1095629.A0A0C9WWF7"/>
<dbReference type="PROSITE" id="PS50297">
    <property type="entry name" value="ANK_REP_REGION"/>
    <property type="match status" value="1"/>
</dbReference>
<dbReference type="InterPro" id="IPR036770">
    <property type="entry name" value="Ankyrin_rpt-contain_sf"/>
</dbReference>
<dbReference type="InterPro" id="IPR002110">
    <property type="entry name" value="Ankyrin_rpt"/>
</dbReference>
<dbReference type="Pfam" id="PF01753">
    <property type="entry name" value="zf-MYND"/>
    <property type="match status" value="1"/>
</dbReference>
<protein>
    <recommendedName>
        <fullName evidence="8">MYND-type domain-containing protein</fullName>
    </recommendedName>
</protein>
<keyword evidence="2" id="KW-0677">Repeat</keyword>
<reference evidence="10" key="2">
    <citation type="submission" date="2015-01" db="EMBL/GenBank/DDBJ databases">
        <title>Evolutionary Origins and Diversification of the Mycorrhizal Mutualists.</title>
        <authorList>
            <consortium name="DOE Joint Genome Institute"/>
            <consortium name="Mycorrhizal Genomics Consortium"/>
            <person name="Kohler A."/>
            <person name="Kuo A."/>
            <person name="Nagy L.G."/>
            <person name="Floudas D."/>
            <person name="Copeland A."/>
            <person name="Barry K.W."/>
            <person name="Cichocki N."/>
            <person name="Veneault-Fourrey C."/>
            <person name="LaButti K."/>
            <person name="Lindquist E.A."/>
            <person name="Lipzen A."/>
            <person name="Lundell T."/>
            <person name="Morin E."/>
            <person name="Murat C."/>
            <person name="Riley R."/>
            <person name="Ohm R."/>
            <person name="Sun H."/>
            <person name="Tunlid A."/>
            <person name="Henrissat B."/>
            <person name="Grigoriev I.V."/>
            <person name="Hibbett D.S."/>
            <person name="Martin F."/>
        </authorList>
    </citation>
    <scope>NUCLEOTIDE SEQUENCE [LARGE SCALE GENOMIC DNA]</scope>
    <source>
        <strain evidence="10">LaAM-08-1</strain>
    </source>
</reference>
<evidence type="ECO:0000256" key="4">
    <source>
        <dbReference type="ARBA" id="ARBA00022833"/>
    </source>
</evidence>
<feature type="repeat" description="ANK" evidence="6">
    <location>
        <begin position="184"/>
        <end position="216"/>
    </location>
</feature>
<reference evidence="9 10" key="1">
    <citation type="submission" date="2014-04" db="EMBL/GenBank/DDBJ databases">
        <authorList>
            <consortium name="DOE Joint Genome Institute"/>
            <person name="Kuo A."/>
            <person name="Kohler A."/>
            <person name="Nagy L.G."/>
            <person name="Floudas D."/>
            <person name="Copeland A."/>
            <person name="Barry K.W."/>
            <person name="Cichocki N."/>
            <person name="Veneault-Fourrey C."/>
            <person name="LaButti K."/>
            <person name="Lindquist E.A."/>
            <person name="Lipzen A."/>
            <person name="Lundell T."/>
            <person name="Morin E."/>
            <person name="Murat C."/>
            <person name="Sun H."/>
            <person name="Tunlid A."/>
            <person name="Henrissat B."/>
            <person name="Grigoriev I.V."/>
            <person name="Hibbett D.S."/>
            <person name="Martin F."/>
            <person name="Nordberg H.P."/>
            <person name="Cantor M.N."/>
            <person name="Hua S.X."/>
        </authorList>
    </citation>
    <scope>NUCLEOTIDE SEQUENCE [LARGE SCALE GENOMIC DNA]</scope>
    <source>
        <strain evidence="9 10">LaAM-08-1</strain>
    </source>
</reference>
<dbReference type="SUPFAM" id="SSF144232">
    <property type="entry name" value="HIT/MYND zinc finger-like"/>
    <property type="match status" value="1"/>
</dbReference>
<gene>
    <name evidence="9" type="ORF">K443DRAFT_684769</name>
</gene>
<dbReference type="AlphaFoldDB" id="A0A0C9WWF7"/>
<dbReference type="EMBL" id="KN838862">
    <property type="protein sequence ID" value="KIJ93153.1"/>
    <property type="molecule type" value="Genomic_DNA"/>
</dbReference>
<dbReference type="Pfam" id="PF12796">
    <property type="entry name" value="Ank_2"/>
    <property type="match status" value="1"/>
</dbReference>
<sequence>MPPKWSPQSFLDSIQPPSFTVSPDSGLVVTDEMKKLLAQPGFIDLKKGSQRLRQLYVDHSIGFNIYELTAFGKACYLGSFDTARKAVESGTAPDFEGTETTYKFGYATLIIAGSQRVKQISGGPTQHYEVLKYLLSCGLPPNIPDICGFTALHHSVIGESIHCKEDLIRLLIQSGANVDYQNRYGEVPLFGAMQRNDILGIELLMEYGADVHIAEADGNTPDGFYLVCGPQVTAAFRRWIGKRKGEEAPRVEKRCDNCGDPDKPLKNCSKCHVARYCSTECQKKAWRTHKTTCVPFSASNTVSLIPFYDTGNLNLMPLQHIARRKIGIPIPVTPDTHARTAHIPKGIVDESKNIIIKIQVPMTQHTNSLLIYTKKRDFVCHVRRGDCPQEYDKVMEVVKAKGAGGAKAYFAAELRSKDELVVKISQVLAEQPF</sequence>
<name>A0A0C9WWF7_9AGAR</name>
<keyword evidence="3 7" id="KW-0863">Zinc-finger</keyword>
<dbReference type="PROSITE" id="PS50865">
    <property type="entry name" value="ZF_MYND_2"/>
    <property type="match status" value="1"/>
</dbReference>
<organism evidence="9 10">
    <name type="scientific">Laccaria amethystina LaAM-08-1</name>
    <dbReference type="NCBI Taxonomy" id="1095629"/>
    <lineage>
        <taxon>Eukaryota</taxon>
        <taxon>Fungi</taxon>
        <taxon>Dikarya</taxon>
        <taxon>Basidiomycota</taxon>
        <taxon>Agaricomycotina</taxon>
        <taxon>Agaricomycetes</taxon>
        <taxon>Agaricomycetidae</taxon>
        <taxon>Agaricales</taxon>
        <taxon>Agaricineae</taxon>
        <taxon>Hydnangiaceae</taxon>
        <taxon>Laccaria</taxon>
    </lineage>
</organism>
<evidence type="ECO:0000313" key="9">
    <source>
        <dbReference type="EMBL" id="KIJ93153.1"/>
    </source>
</evidence>
<feature type="domain" description="MYND-type" evidence="8">
    <location>
        <begin position="255"/>
        <end position="293"/>
    </location>
</feature>
<evidence type="ECO:0000313" key="10">
    <source>
        <dbReference type="Proteomes" id="UP000054477"/>
    </source>
</evidence>
<evidence type="ECO:0000256" key="5">
    <source>
        <dbReference type="ARBA" id="ARBA00023043"/>
    </source>
</evidence>
<evidence type="ECO:0000256" key="1">
    <source>
        <dbReference type="ARBA" id="ARBA00022723"/>
    </source>
</evidence>